<dbReference type="Proteomes" id="UP000218263">
    <property type="component" value="Chromosome"/>
</dbReference>
<sequence length="167" mass="19226">MISEIIMLRLFSIVEISIEEVALKLACGAKYKNGTPPIVLLRCRSMQDAHVNMLTHNRRRASRYLKWTKASYIRDSIQFVLNITDCFYSNIQIHGNIINEMRIVRNHVAHRSTSTKNEYLNLLRSRYGGNPNLTLGAFLISKTRNPISNIEYYIRAAKIVLNDITKG</sequence>
<evidence type="ECO:0000313" key="1">
    <source>
        <dbReference type="EMBL" id="BAU55585.1"/>
    </source>
</evidence>
<dbReference type="OrthoDB" id="9553925at2"/>
<reference evidence="1 2" key="1">
    <citation type="submission" date="2015-12" db="EMBL/GenBank/DDBJ databases">
        <title>Genome sequence of Mucilaginibacter gotjawali.</title>
        <authorList>
            <person name="Lee J.S."/>
            <person name="Lee K.C."/>
            <person name="Kim K.K."/>
            <person name="Lee B.W."/>
        </authorList>
    </citation>
    <scope>NUCLEOTIDE SEQUENCE [LARGE SCALE GENOMIC DNA]</scope>
    <source>
        <strain evidence="1 2">SA3-7</strain>
    </source>
</reference>
<name>A0A110B0F4_9SPHI</name>
<accession>A0A110B0F4</accession>
<dbReference type="RefSeq" id="WP_157750628.1">
    <property type="nucleotide sequence ID" value="NZ_AP017313.1"/>
</dbReference>
<dbReference type="EMBL" id="AP017313">
    <property type="protein sequence ID" value="BAU55585.1"/>
    <property type="molecule type" value="Genomic_DNA"/>
</dbReference>
<organism evidence="1 2">
    <name type="scientific">Mucilaginibacter gotjawali</name>
    <dbReference type="NCBI Taxonomy" id="1550579"/>
    <lineage>
        <taxon>Bacteria</taxon>
        <taxon>Pseudomonadati</taxon>
        <taxon>Bacteroidota</taxon>
        <taxon>Sphingobacteriia</taxon>
        <taxon>Sphingobacteriales</taxon>
        <taxon>Sphingobacteriaceae</taxon>
        <taxon>Mucilaginibacter</taxon>
    </lineage>
</organism>
<keyword evidence="2" id="KW-1185">Reference proteome</keyword>
<protein>
    <submittedName>
        <fullName evidence="1">Uncharacterized protein</fullName>
    </submittedName>
</protein>
<dbReference type="AlphaFoldDB" id="A0A110B0F4"/>
<proteinExistence type="predicted"/>
<gene>
    <name evidence="1" type="ORF">MgSA37_03775</name>
</gene>
<dbReference type="KEGG" id="mgot:MgSA37_03775"/>
<evidence type="ECO:0000313" key="2">
    <source>
        <dbReference type="Proteomes" id="UP000218263"/>
    </source>
</evidence>